<dbReference type="Pfam" id="PF05730">
    <property type="entry name" value="CFEM"/>
    <property type="match status" value="1"/>
</dbReference>
<feature type="domain" description="CFEM" evidence="6">
    <location>
        <begin position="1"/>
        <end position="116"/>
    </location>
</feature>
<keyword evidence="3 5" id="KW-0732">Signal</keyword>
<evidence type="ECO:0000313" key="7">
    <source>
        <dbReference type="EMBL" id="KAG0654733.1"/>
    </source>
</evidence>
<evidence type="ECO:0000256" key="2">
    <source>
        <dbReference type="ARBA" id="ARBA00022525"/>
    </source>
</evidence>
<feature type="chain" id="PRO_5040169724" description="CFEM domain-containing protein" evidence="5">
    <location>
        <begin position="21"/>
        <end position="215"/>
    </location>
</feature>
<feature type="signal peptide" evidence="5">
    <location>
        <begin position="1"/>
        <end position="20"/>
    </location>
</feature>
<comment type="subcellular location">
    <subcellularLocation>
        <location evidence="1">Secreted</location>
    </subcellularLocation>
</comment>
<evidence type="ECO:0000256" key="1">
    <source>
        <dbReference type="ARBA" id="ARBA00004613"/>
    </source>
</evidence>
<protein>
    <recommendedName>
        <fullName evidence="6">CFEM domain-containing protein</fullName>
    </recommendedName>
</protein>
<dbReference type="Proteomes" id="UP000777482">
    <property type="component" value="Unassembled WGS sequence"/>
</dbReference>
<evidence type="ECO:0000256" key="3">
    <source>
        <dbReference type="ARBA" id="ARBA00022729"/>
    </source>
</evidence>
<keyword evidence="4" id="KW-1015">Disulfide bond</keyword>
<reference evidence="7 8" key="1">
    <citation type="submission" date="2020-11" db="EMBL/GenBank/DDBJ databases">
        <title>Kefir isolates.</title>
        <authorList>
            <person name="Marcisauskas S."/>
            <person name="Kim Y."/>
            <person name="Blasche S."/>
        </authorList>
    </citation>
    <scope>NUCLEOTIDE SEQUENCE [LARGE SCALE GENOMIC DNA]</scope>
    <source>
        <strain evidence="7 8">KR</strain>
    </source>
</reference>
<keyword evidence="8" id="KW-1185">Reference proteome</keyword>
<evidence type="ECO:0000259" key="6">
    <source>
        <dbReference type="PROSITE" id="PS52012"/>
    </source>
</evidence>
<name>A0A9P7B275_RHOMI</name>
<proteinExistence type="predicted"/>
<dbReference type="PROSITE" id="PS52012">
    <property type="entry name" value="CFEM"/>
    <property type="match status" value="1"/>
</dbReference>
<evidence type="ECO:0000313" key="8">
    <source>
        <dbReference type="Proteomes" id="UP000777482"/>
    </source>
</evidence>
<sequence>MLRLAVAYAVAAYLSVLALAQDSSAPVCATSCFATKITEAGYLAPSVSATDLAALCETASFTQAYYNCMSYHCTPDEYQRGVVLGQVVCASVGAAIPSAGITGSAAAVLATASSIPVATGTQVSAAASQFSTFLGDISAVVGSTPVTSAYNTPSPISAGAATASAGASSGSAGAAAAASTGQTSGADSISPSRLAAAALCGFAIPLTLAWTLLYV</sequence>
<dbReference type="GO" id="GO:0005576">
    <property type="term" value="C:extracellular region"/>
    <property type="evidence" value="ECO:0007669"/>
    <property type="project" value="UniProtKB-SubCell"/>
</dbReference>
<dbReference type="InterPro" id="IPR008427">
    <property type="entry name" value="Extracellular_membr_CFEM_dom"/>
</dbReference>
<gene>
    <name evidence="7" type="ORF">C6P46_001521</name>
</gene>
<dbReference type="OrthoDB" id="2538363at2759"/>
<keyword evidence="2" id="KW-0964">Secreted</keyword>
<accession>A0A9P7B275</accession>
<evidence type="ECO:0000256" key="5">
    <source>
        <dbReference type="SAM" id="SignalP"/>
    </source>
</evidence>
<evidence type="ECO:0000256" key="4">
    <source>
        <dbReference type="ARBA" id="ARBA00023157"/>
    </source>
</evidence>
<dbReference type="EMBL" id="PUHQ01000140">
    <property type="protein sequence ID" value="KAG0654733.1"/>
    <property type="molecule type" value="Genomic_DNA"/>
</dbReference>
<dbReference type="AlphaFoldDB" id="A0A9P7B275"/>
<comment type="caution">
    <text evidence="7">The sequence shown here is derived from an EMBL/GenBank/DDBJ whole genome shotgun (WGS) entry which is preliminary data.</text>
</comment>
<organism evidence="7 8">
    <name type="scientific">Rhodotorula mucilaginosa</name>
    <name type="common">Yeast</name>
    <name type="synonym">Rhodotorula rubra</name>
    <dbReference type="NCBI Taxonomy" id="5537"/>
    <lineage>
        <taxon>Eukaryota</taxon>
        <taxon>Fungi</taxon>
        <taxon>Dikarya</taxon>
        <taxon>Basidiomycota</taxon>
        <taxon>Pucciniomycotina</taxon>
        <taxon>Microbotryomycetes</taxon>
        <taxon>Sporidiobolales</taxon>
        <taxon>Sporidiobolaceae</taxon>
        <taxon>Rhodotorula</taxon>
    </lineage>
</organism>